<dbReference type="OrthoDB" id="1323at2759"/>
<dbReference type="Proteomes" id="UP000218231">
    <property type="component" value="Unassembled WGS sequence"/>
</dbReference>
<evidence type="ECO:0000313" key="2">
    <source>
        <dbReference type="EMBL" id="PAV86054.1"/>
    </source>
</evidence>
<dbReference type="Gene3D" id="3.40.50.1400">
    <property type="match status" value="2"/>
</dbReference>
<keyword evidence="3" id="KW-1185">Reference proteome</keyword>
<dbReference type="GO" id="GO:0006783">
    <property type="term" value="P:heme biosynthetic process"/>
    <property type="evidence" value="ECO:0007669"/>
    <property type="project" value="InterPro"/>
</dbReference>
<reference evidence="2 3" key="1">
    <citation type="journal article" date="2017" name="Curr. Biol.">
        <title>Genome architecture and evolution of a unichromosomal asexual nematode.</title>
        <authorList>
            <person name="Fradin H."/>
            <person name="Zegar C."/>
            <person name="Gutwein M."/>
            <person name="Lucas J."/>
            <person name="Kovtun M."/>
            <person name="Corcoran D."/>
            <person name="Baugh L.R."/>
            <person name="Kiontke K."/>
            <person name="Gunsalus K."/>
            <person name="Fitch D.H."/>
            <person name="Piano F."/>
        </authorList>
    </citation>
    <scope>NUCLEOTIDE SEQUENCE [LARGE SCALE GENOMIC DNA]</scope>
    <source>
        <strain evidence="2">PF1309</strain>
    </source>
</reference>
<evidence type="ECO:0000313" key="3">
    <source>
        <dbReference type="Proteomes" id="UP000218231"/>
    </source>
</evidence>
<dbReference type="EMBL" id="LIAE01006705">
    <property type="protein sequence ID" value="PAV86054.1"/>
    <property type="molecule type" value="Genomic_DNA"/>
</dbReference>
<dbReference type="Pfam" id="PF00762">
    <property type="entry name" value="Ferrochelatase"/>
    <property type="match status" value="1"/>
</dbReference>
<dbReference type="GO" id="GO:0004325">
    <property type="term" value="F:ferrochelatase activity"/>
    <property type="evidence" value="ECO:0007669"/>
    <property type="project" value="InterPro"/>
</dbReference>
<dbReference type="PANTHER" id="PTHR11108">
    <property type="entry name" value="FERROCHELATASE"/>
    <property type="match status" value="1"/>
</dbReference>
<gene>
    <name evidence="2" type="ORF">WR25_07312</name>
</gene>
<dbReference type="PANTHER" id="PTHR11108:SF1">
    <property type="entry name" value="FERROCHELATASE, MITOCHONDRIAL"/>
    <property type="match status" value="1"/>
</dbReference>
<dbReference type="AlphaFoldDB" id="A0A2A2LIM5"/>
<dbReference type="GO" id="GO:0005739">
    <property type="term" value="C:mitochondrion"/>
    <property type="evidence" value="ECO:0007669"/>
    <property type="project" value="TreeGrafter"/>
</dbReference>
<accession>A0A2A2LIM5</accession>
<proteinExistence type="inferred from homology"/>
<organism evidence="2 3">
    <name type="scientific">Diploscapter pachys</name>
    <dbReference type="NCBI Taxonomy" id="2018661"/>
    <lineage>
        <taxon>Eukaryota</taxon>
        <taxon>Metazoa</taxon>
        <taxon>Ecdysozoa</taxon>
        <taxon>Nematoda</taxon>
        <taxon>Chromadorea</taxon>
        <taxon>Rhabditida</taxon>
        <taxon>Rhabditina</taxon>
        <taxon>Rhabditomorpha</taxon>
        <taxon>Rhabditoidea</taxon>
        <taxon>Rhabditidae</taxon>
        <taxon>Diploscapter</taxon>
    </lineage>
</organism>
<dbReference type="STRING" id="2018661.A0A2A2LIM5"/>
<comment type="caution">
    <text evidence="2">The sequence shown here is derived from an EMBL/GenBank/DDBJ whole genome shotgun (WGS) entry which is preliminary data.</text>
</comment>
<dbReference type="SUPFAM" id="SSF53800">
    <property type="entry name" value="Chelatase"/>
    <property type="match status" value="1"/>
</dbReference>
<dbReference type="InterPro" id="IPR001015">
    <property type="entry name" value="Ferrochelatase"/>
</dbReference>
<sequence length="399" mass="45853">MSRSSMTRLKFGWNLGRRHFSTDRPATKVVLLHFGFPRTEFYAKDFLFKRALLYYNVPKRIQQFIPTTLMSNDTVRRCIERYGERESFEATVNGLSKEVETSLNRLVPEYGQISVSSLFYFDDLSGTFQDRVNSILRERSSHIVFMPLYSHFSNSLSGALIRLVAQQIEESTIPLSGSKDNSQRFLPNSDISFRVSLIHRWNSHPMISQFWRTNLEDKVKQFEGVLFVAPVVVEIFIKNTGFYFLSFQRGCGNTEYRHSVWANCERVMSDLGHPVPWKIGFYNSWDDWPIPIACEGYSCQSRSLIGKHPFEKRVAVVPITALLPDFDTFSRLPDLLQNTNKKSLAAKLIEPPSNSPIVAQGLTEIIKNHLLGRKHAQIQLLAQSKKNQVIQDVFINNSG</sequence>
<name>A0A2A2LIM5_9BILA</name>
<comment type="similarity">
    <text evidence="1">Belongs to the ferrochelatase family.</text>
</comment>
<evidence type="ECO:0000256" key="1">
    <source>
        <dbReference type="RuleBase" id="RU004185"/>
    </source>
</evidence>
<protein>
    <submittedName>
        <fullName evidence="2">Uncharacterized protein</fullName>
    </submittedName>
</protein>